<dbReference type="AlphaFoldDB" id="A0AAV6LE58"/>
<evidence type="ECO:0000313" key="2">
    <source>
        <dbReference type="Proteomes" id="UP000823749"/>
    </source>
</evidence>
<gene>
    <name evidence="1" type="ORF">RHGRI_005277</name>
</gene>
<dbReference type="Proteomes" id="UP000823749">
    <property type="component" value="Chromosome 2"/>
</dbReference>
<proteinExistence type="predicted"/>
<sequence length="83" mass="9505">MLKLCVSNGVEQSNERDGDFLTLYADGRCDGVPDTLLTEFCNCSKSNNILKMRLSKEAEAAFIQRFEEVVSGYQRNFHFAVFW</sequence>
<keyword evidence="2" id="KW-1185">Reference proteome</keyword>
<name>A0AAV6LE58_9ERIC</name>
<accession>A0AAV6LE58</accession>
<evidence type="ECO:0000313" key="1">
    <source>
        <dbReference type="EMBL" id="KAG5562496.1"/>
    </source>
</evidence>
<organism evidence="1 2">
    <name type="scientific">Rhododendron griersonianum</name>
    <dbReference type="NCBI Taxonomy" id="479676"/>
    <lineage>
        <taxon>Eukaryota</taxon>
        <taxon>Viridiplantae</taxon>
        <taxon>Streptophyta</taxon>
        <taxon>Embryophyta</taxon>
        <taxon>Tracheophyta</taxon>
        <taxon>Spermatophyta</taxon>
        <taxon>Magnoliopsida</taxon>
        <taxon>eudicotyledons</taxon>
        <taxon>Gunneridae</taxon>
        <taxon>Pentapetalae</taxon>
        <taxon>asterids</taxon>
        <taxon>Ericales</taxon>
        <taxon>Ericaceae</taxon>
        <taxon>Ericoideae</taxon>
        <taxon>Rhodoreae</taxon>
        <taxon>Rhododendron</taxon>
    </lineage>
</organism>
<reference evidence="1" key="1">
    <citation type="submission" date="2020-08" db="EMBL/GenBank/DDBJ databases">
        <title>Plant Genome Project.</title>
        <authorList>
            <person name="Zhang R.-G."/>
        </authorList>
    </citation>
    <scope>NUCLEOTIDE SEQUENCE</scope>
    <source>
        <strain evidence="1">WSP0</strain>
        <tissue evidence="1">Leaf</tissue>
    </source>
</reference>
<comment type="caution">
    <text evidence="1">The sequence shown here is derived from an EMBL/GenBank/DDBJ whole genome shotgun (WGS) entry which is preliminary data.</text>
</comment>
<protein>
    <submittedName>
        <fullName evidence="1">Uncharacterized protein</fullName>
    </submittedName>
</protein>
<dbReference type="EMBL" id="JACTNZ010000002">
    <property type="protein sequence ID" value="KAG5562496.1"/>
    <property type="molecule type" value="Genomic_DNA"/>
</dbReference>